<keyword evidence="2" id="KW-0472">Membrane</keyword>
<keyword evidence="5" id="KW-1185">Reference proteome</keyword>
<feature type="compositionally biased region" description="Basic and acidic residues" evidence="1">
    <location>
        <begin position="333"/>
        <end position="359"/>
    </location>
</feature>
<dbReference type="InterPro" id="IPR015943">
    <property type="entry name" value="WD40/YVTN_repeat-like_dom_sf"/>
</dbReference>
<dbReference type="InterPro" id="IPR057893">
    <property type="entry name" value="LRV_2"/>
</dbReference>
<gene>
    <name evidence="4" type="ORF">FHX76_002180</name>
</gene>
<dbReference type="Pfam" id="PF25591">
    <property type="entry name" value="LRV_2"/>
    <property type="match status" value="1"/>
</dbReference>
<proteinExistence type="predicted"/>
<protein>
    <recommendedName>
        <fullName evidence="3">Leucine rich repeat variant domain-containing protein</fullName>
    </recommendedName>
</protein>
<keyword evidence="2" id="KW-1133">Transmembrane helix</keyword>
<feature type="domain" description="Leucine rich repeat variant" evidence="3">
    <location>
        <begin position="18"/>
        <end position="76"/>
    </location>
</feature>
<evidence type="ECO:0000313" key="5">
    <source>
        <dbReference type="Proteomes" id="UP000541033"/>
    </source>
</evidence>
<dbReference type="RefSeq" id="WP_167150680.1">
    <property type="nucleotide sequence ID" value="NZ_JAAMOX010000002.1"/>
</dbReference>
<dbReference type="Proteomes" id="UP000541033">
    <property type="component" value="Unassembled WGS sequence"/>
</dbReference>
<keyword evidence="2" id="KW-0812">Transmembrane</keyword>
<comment type="caution">
    <text evidence="4">The sequence shown here is derived from an EMBL/GenBank/DDBJ whole genome shotgun (WGS) entry which is preliminary data.</text>
</comment>
<feature type="region of interest" description="Disordered" evidence="1">
    <location>
        <begin position="333"/>
        <end position="385"/>
    </location>
</feature>
<dbReference type="Gene3D" id="2.130.10.10">
    <property type="entry name" value="YVTN repeat-like/Quinoprotein amine dehydrogenase"/>
    <property type="match status" value="1"/>
</dbReference>
<feature type="region of interest" description="Disordered" evidence="1">
    <location>
        <begin position="91"/>
        <end position="149"/>
    </location>
</feature>
<feature type="compositionally biased region" description="Low complexity" evidence="1">
    <location>
        <begin position="91"/>
        <end position="138"/>
    </location>
</feature>
<accession>A0A7X5R253</accession>
<dbReference type="EMBL" id="JAAMOX010000002">
    <property type="protein sequence ID" value="NIH54284.1"/>
    <property type="molecule type" value="Genomic_DNA"/>
</dbReference>
<sequence>MNGFEQAPGGTGPDSEAAARAALANAQTSPADLAQYAQNFPQLRHLVAAHPNAYPDLLTWLGQLNVPEINAALAARSQAAPSVPETPAVPATPTYNAAPTAPTTPVAPGGAPSYATAPQAGGYQGPPAGNYGGAAYQGTPGGAPEQPAKKSKKGLIIGLSAGGAVVIAAIVAICILVLPNLFGGSAASASGAVVDLYNEPKEGPDLSWPDDGDDFTASGYSPSAIDGSVLLWNTSAAGGSDYDLSDLGLDDYDLDDLDLGDYESESRWYEGYDEDYADGFADGEKFLATGESDYYSWLETNGTYDRYMELTGYWDGFYDGSSGLEFGFLAEKKPSGSSSKDSDSKDKDSKDSDSKKSDEATAGSIASANLDSGDEDWNVNVGDASGHDDAQVVSAAALPGSNSVFVLTYSVADDESTLLALSAKKGDVSSKADIDGAASAISVVTDSRVLVTSADEFLAYDADDLDSDTVWSEDLDSKYSFPVKIGDDYVALDDKVVNLSDGKKAPFGSDMDDEVSYRGLAGTDIVFRTEAKSSTDTTYNIERWDVKNDKSMWDDALKGSYVTGTEDFAVLMTYNKKGEFETVRINLSNGSEEWKDEVKSDGVVGILNGLLVVIDGKKVVGYANPDDEKFSFKSGIDDSDSGSFGSAPILGSDTFYLSDSDTLTGFKASDEGEMWSMDLDDGDAVAQVGDRIVIMNTEDASMRVLKK</sequence>
<evidence type="ECO:0000256" key="1">
    <source>
        <dbReference type="SAM" id="MobiDB-lite"/>
    </source>
</evidence>
<evidence type="ECO:0000259" key="3">
    <source>
        <dbReference type="Pfam" id="PF25591"/>
    </source>
</evidence>
<evidence type="ECO:0000313" key="4">
    <source>
        <dbReference type="EMBL" id="NIH54284.1"/>
    </source>
</evidence>
<feature type="transmembrane region" description="Helical" evidence="2">
    <location>
        <begin position="155"/>
        <end position="178"/>
    </location>
</feature>
<name>A0A7X5R253_9MICO</name>
<organism evidence="4 5">
    <name type="scientific">Lysinibacter cavernae</name>
    <dbReference type="NCBI Taxonomy" id="1640652"/>
    <lineage>
        <taxon>Bacteria</taxon>
        <taxon>Bacillati</taxon>
        <taxon>Actinomycetota</taxon>
        <taxon>Actinomycetes</taxon>
        <taxon>Micrococcales</taxon>
        <taxon>Microbacteriaceae</taxon>
        <taxon>Lysinibacter</taxon>
    </lineage>
</organism>
<dbReference type="AlphaFoldDB" id="A0A7X5R253"/>
<evidence type="ECO:0000256" key="2">
    <source>
        <dbReference type="SAM" id="Phobius"/>
    </source>
</evidence>
<reference evidence="4 5" key="1">
    <citation type="submission" date="2020-02" db="EMBL/GenBank/DDBJ databases">
        <title>Sequencing the genomes of 1000 actinobacteria strains.</title>
        <authorList>
            <person name="Klenk H.-P."/>
        </authorList>
    </citation>
    <scope>NUCLEOTIDE SEQUENCE [LARGE SCALE GENOMIC DNA]</scope>
    <source>
        <strain evidence="4 5">DSM 27960</strain>
    </source>
</reference>